<organism evidence="1 2">
    <name type="scientific">Mucor saturninus</name>
    <dbReference type="NCBI Taxonomy" id="64648"/>
    <lineage>
        <taxon>Eukaryota</taxon>
        <taxon>Fungi</taxon>
        <taxon>Fungi incertae sedis</taxon>
        <taxon>Mucoromycota</taxon>
        <taxon>Mucoromycotina</taxon>
        <taxon>Mucoromycetes</taxon>
        <taxon>Mucorales</taxon>
        <taxon>Mucorineae</taxon>
        <taxon>Mucoraceae</taxon>
        <taxon>Mucor</taxon>
    </lineage>
</organism>
<sequence>MGLSDSIQSIWSNIPNVQSVPSFPSAPCYGDHQVTNYGRNPFRMNELTTTLPVSFEAFDPFNPLTVPLGDYGQDKNDLENSKYIGENFGYSLFGNTSNHAFSSSPLQKISVNGNRSNLQNPQLFNRRLSCASPQKITTNQPFNCVIQNQSQNTPSERALSWSQVVALTSESSEKLVTDDKSTMSTSLDVTADIVLFNPDAEGRTSRKYISESAVLTQGDNRLFSPTPVLPSYMVIKVLNVPWCTSSEELNKFIEKSSYFSVPSIMELPHNVHVIMDRQTGKTYGIAFIEVKPKANVNINQESMNTLSRYPLQGRRLKFTISSYDELRQRLFSTWTGSFRNGVAIPFPEKQQGLKMIADKDQDVEMIGDKNTAVSSGSSDFFIGQRDLQSILQISRNYKVFYNRKCPERSFEYIMSIVMQMPWLQTRAVSTCQRDIMYECYKLATDYLKMHTSKPLHSFHSTLVPRFIRAAMVCNGFTVRQKLNILKTA</sequence>
<reference evidence="1" key="1">
    <citation type="submission" date="2020-12" db="EMBL/GenBank/DDBJ databases">
        <title>Metabolic potential, ecology and presence of endohyphal bacteria is reflected in genomic diversity of Mucoromycotina.</title>
        <authorList>
            <person name="Muszewska A."/>
            <person name="Okrasinska A."/>
            <person name="Steczkiewicz K."/>
            <person name="Drgas O."/>
            <person name="Orlowska M."/>
            <person name="Perlinska-Lenart U."/>
            <person name="Aleksandrzak-Piekarczyk T."/>
            <person name="Szatraj K."/>
            <person name="Zielenkiewicz U."/>
            <person name="Pilsyk S."/>
            <person name="Malc E."/>
            <person name="Mieczkowski P."/>
            <person name="Kruszewska J.S."/>
            <person name="Biernat P."/>
            <person name="Pawlowska J."/>
        </authorList>
    </citation>
    <scope>NUCLEOTIDE SEQUENCE</scope>
    <source>
        <strain evidence="1">WA0000017839</strain>
    </source>
</reference>
<protein>
    <recommendedName>
        <fullName evidence="3">RRM domain-containing protein</fullName>
    </recommendedName>
</protein>
<gene>
    <name evidence="1" type="ORF">INT47_002190</name>
</gene>
<dbReference type="EMBL" id="JAEPRD010000039">
    <property type="protein sequence ID" value="KAG2205096.1"/>
    <property type="molecule type" value="Genomic_DNA"/>
</dbReference>
<dbReference type="Gene3D" id="3.30.70.330">
    <property type="match status" value="1"/>
</dbReference>
<dbReference type="OrthoDB" id="336240at2759"/>
<accession>A0A8H7R8L1</accession>
<keyword evidence="2" id="KW-1185">Reference proteome</keyword>
<comment type="caution">
    <text evidence="1">The sequence shown here is derived from an EMBL/GenBank/DDBJ whole genome shotgun (WGS) entry which is preliminary data.</text>
</comment>
<evidence type="ECO:0000313" key="2">
    <source>
        <dbReference type="Proteomes" id="UP000603453"/>
    </source>
</evidence>
<dbReference type="Proteomes" id="UP000603453">
    <property type="component" value="Unassembled WGS sequence"/>
</dbReference>
<evidence type="ECO:0000313" key="1">
    <source>
        <dbReference type="EMBL" id="KAG2205096.1"/>
    </source>
</evidence>
<dbReference type="SUPFAM" id="SSF54928">
    <property type="entry name" value="RNA-binding domain, RBD"/>
    <property type="match status" value="1"/>
</dbReference>
<dbReference type="InterPro" id="IPR012677">
    <property type="entry name" value="Nucleotide-bd_a/b_plait_sf"/>
</dbReference>
<dbReference type="GO" id="GO:0003676">
    <property type="term" value="F:nucleic acid binding"/>
    <property type="evidence" value="ECO:0007669"/>
    <property type="project" value="InterPro"/>
</dbReference>
<name>A0A8H7R8L1_9FUNG</name>
<proteinExistence type="predicted"/>
<dbReference type="InterPro" id="IPR035979">
    <property type="entry name" value="RBD_domain_sf"/>
</dbReference>
<evidence type="ECO:0008006" key="3">
    <source>
        <dbReference type="Google" id="ProtNLM"/>
    </source>
</evidence>
<dbReference type="AlphaFoldDB" id="A0A8H7R8L1"/>